<dbReference type="PRINTS" id="PR00132">
    <property type="entry name" value="GLHYDRLASE2"/>
</dbReference>
<protein>
    <submittedName>
        <fullName evidence="9">DUF4982 domain-containing protein</fullName>
    </submittedName>
</protein>
<sequence length="808" mass="86043">MVHPALRGVSRLVLAAVGVGALGLAALPAAHAADRVTTPLADGWTFFQGDPEGAETAAFDDGAWAKVSVPHDWAIAGPFDIKARAGGAGGFLPTGIGWYRKTLDLKPPASGRRVFVELDGVMERSGVWINGHHLGHRPSGYVGLRYDITDFSKADGRNVLAVRADTDHAPSSRWYAGSGVYGKVRLIETAGQHVEQGGAFVSVTRIDADRATADIAVDVINDAHDAAKAGLEVVLRDPSGKEVARGQVPAVAIDPARTETLKLSLDIAAPKRWDLDTPNLYRAEIRVVGEGGAGLDVETVPFGVREAAFKADSGFWLNGRNIKLKGVALHMDGGAVGAAVPMDVWRQRLAALKVQGVNAIRTAHNPPSPGFLDLCDQLGFVVMDELFDQWNVSKTPGDYHLFFSDWHKRDARDMVRRDRNHPSIVIWSAGNEIHDTAYPVQAKAALTSLLNVMHATDPTRPVTMGLFRPNVTGDYQNGFADLLDVVGQNYRENELIAAHKEKPTRIIVGTENSKTRTSWVAVRDYPAYAGMFLWTGIDYLGEADRSGWPNIDNPAGIIDRTGALKIVGMQRASWWAEKPVLHVVRNAMPAAPPPSSDGAGPAPALPTMIAVATPAPKVAVFDDWTPADLAPHDETIEVYSNCASVDVSLNGRWLGAKALPVDASPRQWSVTFAPGEVRAVCRDAGVKLEDVLRTAGKPARIELVAETDKVGTAFDDLAFVRARVVDAKGVTVPSAQDAITFDVSGAGALVAADNGAPTDHTSFASPTRKAWQGRATALVRGAGQGGSLNVTATAPGLSPGKVAIKAVR</sequence>
<dbReference type="InterPro" id="IPR032311">
    <property type="entry name" value="DUF4982"/>
</dbReference>
<dbReference type="InterPro" id="IPR017853">
    <property type="entry name" value="GH"/>
</dbReference>
<dbReference type="PANTHER" id="PTHR42732">
    <property type="entry name" value="BETA-GALACTOSIDASE"/>
    <property type="match status" value="1"/>
</dbReference>
<evidence type="ECO:0000256" key="2">
    <source>
        <dbReference type="ARBA" id="ARBA00022801"/>
    </source>
</evidence>
<feature type="domain" description="Glycoside hydrolase family 2 immunoglobulin-like beta-sandwich" evidence="5">
    <location>
        <begin position="204"/>
        <end position="305"/>
    </location>
</feature>
<organism evidence="9 10">
    <name type="scientific">Caulobacter hibisci</name>
    <dbReference type="NCBI Taxonomy" id="2035993"/>
    <lineage>
        <taxon>Bacteria</taxon>
        <taxon>Pseudomonadati</taxon>
        <taxon>Pseudomonadota</taxon>
        <taxon>Alphaproteobacteria</taxon>
        <taxon>Caulobacterales</taxon>
        <taxon>Caulobacteraceae</taxon>
        <taxon>Caulobacter</taxon>
    </lineage>
</organism>
<dbReference type="Gene3D" id="2.60.40.10">
    <property type="entry name" value="Immunoglobulins"/>
    <property type="match status" value="3"/>
</dbReference>
<dbReference type="Pfam" id="PF00703">
    <property type="entry name" value="Glyco_hydro_2"/>
    <property type="match status" value="1"/>
</dbReference>
<evidence type="ECO:0000256" key="1">
    <source>
        <dbReference type="ARBA" id="ARBA00007401"/>
    </source>
</evidence>
<dbReference type="InterPro" id="IPR051913">
    <property type="entry name" value="GH2_Domain-Containing"/>
</dbReference>
<evidence type="ECO:0000259" key="7">
    <source>
        <dbReference type="Pfam" id="PF16355"/>
    </source>
</evidence>
<dbReference type="SUPFAM" id="SSF49785">
    <property type="entry name" value="Galactose-binding domain-like"/>
    <property type="match status" value="1"/>
</dbReference>
<dbReference type="InterPro" id="IPR013783">
    <property type="entry name" value="Ig-like_fold"/>
</dbReference>
<keyword evidence="3" id="KW-0326">Glycosidase</keyword>
<feature type="signal peptide" evidence="4">
    <location>
        <begin position="1"/>
        <end position="32"/>
    </location>
</feature>
<dbReference type="SUPFAM" id="SSF51445">
    <property type="entry name" value="(Trans)glycosidases"/>
    <property type="match status" value="1"/>
</dbReference>
<dbReference type="Gene3D" id="2.60.120.260">
    <property type="entry name" value="Galactose-binding domain-like"/>
    <property type="match status" value="1"/>
</dbReference>
<dbReference type="InterPro" id="IPR006101">
    <property type="entry name" value="Glyco_hydro_2"/>
</dbReference>
<dbReference type="InterPro" id="IPR008979">
    <property type="entry name" value="Galactose-bd-like_sf"/>
</dbReference>
<dbReference type="Proteomes" id="UP000639859">
    <property type="component" value="Unassembled WGS sequence"/>
</dbReference>
<dbReference type="InterPro" id="IPR006103">
    <property type="entry name" value="Glyco_hydro_2_cat"/>
</dbReference>
<evidence type="ECO:0000259" key="8">
    <source>
        <dbReference type="Pfam" id="PF18565"/>
    </source>
</evidence>
<keyword evidence="4" id="KW-0732">Signal</keyword>
<dbReference type="RefSeq" id="WP_198576259.1">
    <property type="nucleotide sequence ID" value="NZ_JADWOX010000007.1"/>
</dbReference>
<evidence type="ECO:0000259" key="5">
    <source>
        <dbReference type="Pfam" id="PF00703"/>
    </source>
</evidence>
<dbReference type="PANTHER" id="PTHR42732:SF1">
    <property type="entry name" value="BETA-MANNOSIDASE"/>
    <property type="match status" value="1"/>
</dbReference>
<dbReference type="SUPFAM" id="SSF49303">
    <property type="entry name" value="beta-Galactosidase/glucuronidase domain"/>
    <property type="match status" value="1"/>
</dbReference>
<dbReference type="Pfam" id="PF02836">
    <property type="entry name" value="Glyco_hydro_2_C"/>
    <property type="match status" value="1"/>
</dbReference>
<evidence type="ECO:0000313" key="9">
    <source>
        <dbReference type="EMBL" id="MBI1684339.1"/>
    </source>
</evidence>
<dbReference type="InterPro" id="IPR036156">
    <property type="entry name" value="Beta-gal/glucu_dom_sf"/>
</dbReference>
<feature type="domain" description="Glycoside hydrolase family 2 catalytic" evidence="6">
    <location>
        <begin position="312"/>
        <end position="465"/>
    </location>
</feature>
<dbReference type="EMBL" id="JADWOX010000007">
    <property type="protein sequence ID" value="MBI1684339.1"/>
    <property type="molecule type" value="Genomic_DNA"/>
</dbReference>
<dbReference type="InterPro" id="IPR040605">
    <property type="entry name" value="Glyco_hydro2_dom5"/>
</dbReference>
<dbReference type="Pfam" id="PF16355">
    <property type="entry name" value="DUF4982"/>
    <property type="match status" value="1"/>
</dbReference>
<dbReference type="InterPro" id="IPR023232">
    <property type="entry name" value="Glyco_hydro_2_AS"/>
</dbReference>
<keyword evidence="10" id="KW-1185">Reference proteome</keyword>
<name>A0ABS0SXR9_9CAUL</name>
<gene>
    <name evidence="9" type="ORF">I4Q42_11740</name>
</gene>
<feature type="chain" id="PRO_5046426253" evidence="4">
    <location>
        <begin position="33"/>
        <end position="808"/>
    </location>
</feature>
<dbReference type="Pfam" id="PF18565">
    <property type="entry name" value="Glyco_hydro2_C5"/>
    <property type="match status" value="1"/>
</dbReference>
<reference evidence="9 10" key="1">
    <citation type="submission" date="2020-11" db="EMBL/GenBank/DDBJ databases">
        <title>genome sequence of strain KACC 18849.</title>
        <authorList>
            <person name="Gao J."/>
            <person name="Zhang X."/>
        </authorList>
    </citation>
    <scope>NUCLEOTIDE SEQUENCE [LARGE SCALE GENOMIC DNA]</scope>
    <source>
        <strain evidence="9 10">KACC 18849</strain>
    </source>
</reference>
<evidence type="ECO:0000259" key="6">
    <source>
        <dbReference type="Pfam" id="PF02836"/>
    </source>
</evidence>
<comment type="caution">
    <text evidence="9">The sequence shown here is derived from an EMBL/GenBank/DDBJ whole genome shotgun (WGS) entry which is preliminary data.</text>
</comment>
<evidence type="ECO:0000313" key="10">
    <source>
        <dbReference type="Proteomes" id="UP000639859"/>
    </source>
</evidence>
<comment type="similarity">
    <text evidence="1">Belongs to the glycosyl hydrolase 2 family.</text>
</comment>
<keyword evidence="2" id="KW-0378">Hydrolase</keyword>
<evidence type="ECO:0000256" key="3">
    <source>
        <dbReference type="ARBA" id="ARBA00023295"/>
    </source>
</evidence>
<evidence type="ECO:0000256" key="4">
    <source>
        <dbReference type="SAM" id="SignalP"/>
    </source>
</evidence>
<feature type="domain" description="DUF4982" evidence="7">
    <location>
        <begin position="636"/>
        <end position="687"/>
    </location>
</feature>
<dbReference type="Gene3D" id="3.20.20.80">
    <property type="entry name" value="Glycosidases"/>
    <property type="match status" value="1"/>
</dbReference>
<proteinExistence type="inferred from homology"/>
<accession>A0ABS0SXR9</accession>
<dbReference type="PROSITE" id="PS00608">
    <property type="entry name" value="GLYCOSYL_HYDROL_F2_2"/>
    <property type="match status" value="1"/>
</dbReference>
<dbReference type="InterPro" id="IPR006102">
    <property type="entry name" value="Ig-like_GH2"/>
</dbReference>
<feature type="domain" description="Glycoside hydrolase family 2" evidence="8">
    <location>
        <begin position="701"/>
        <end position="802"/>
    </location>
</feature>